<dbReference type="VEuPathDB" id="FungiDB:MFRU_028g00750"/>
<organism evidence="4 5">
    <name type="scientific">Monilinia fructicola</name>
    <name type="common">Brown rot fungus</name>
    <name type="synonym">Ciboria fructicola</name>
    <dbReference type="NCBI Taxonomy" id="38448"/>
    <lineage>
        <taxon>Eukaryota</taxon>
        <taxon>Fungi</taxon>
        <taxon>Dikarya</taxon>
        <taxon>Ascomycota</taxon>
        <taxon>Pezizomycotina</taxon>
        <taxon>Leotiomycetes</taxon>
        <taxon>Helotiales</taxon>
        <taxon>Sclerotiniaceae</taxon>
        <taxon>Monilinia</taxon>
    </lineage>
</organism>
<dbReference type="GO" id="GO:0000166">
    <property type="term" value="F:nucleotide binding"/>
    <property type="evidence" value="ECO:0007669"/>
    <property type="project" value="UniProtKB-KW"/>
</dbReference>
<dbReference type="GO" id="GO:0045324">
    <property type="term" value="P:late endosome to vacuole transport"/>
    <property type="evidence" value="ECO:0007669"/>
    <property type="project" value="InterPro"/>
</dbReference>
<evidence type="ECO:0000256" key="3">
    <source>
        <dbReference type="SAM" id="MobiDB-lite"/>
    </source>
</evidence>
<feature type="compositionally biased region" description="Polar residues" evidence="3">
    <location>
        <begin position="218"/>
        <end position="227"/>
    </location>
</feature>
<dbReference type="PROSITE" id="PS50294">
    <property type="entry name" value="WD_REPEATS_REGION"/>
    <property type="match status" value="1"/>
</dbReference>
<dbReference type="Proteomes" id="UP000322873">
    <property type="component" value="Unassembled WGS sequence"/>
</dbReference>
<reference evidence="4 5" key="1">
    <citation type="submission" date="2019-06" db="EMBL/GenBank/DDBJ databases">
        <title>Genome Sequence of the Brown Rot Fungal Pathogen Monilinia fructicola.</title>
        <authorList>
            <person name="De Miccolis Angelini R.M."/>
            <person name="Landi L."/>
            <person name="Abate D."/>
            <person name="Pollastro S."/>
            <person name="Romanazzi G."/>
            <person name="Faretra F."/>
        </authorList>
    </citation>
    <scope>NUCLEOTIDE SEQUENCE [LARGE SCALE GENOMIC DNA]</scope>
    <source>
        <strain evidence="4 5">Mfrc123</strain>
    </source>
</reference>
<sequence length="829" mass="91117">MITRSWALLDALKKPLSRAVLDMSINWAIKSDRGIFWKAVHQLRTFSLNSGTFVPTISSKESGQHALQRISKNEEDEQWLSKLRNIGMSQDDEAKLLALREYIWRLAPSKAREGTTHPSYLNNVINLRSFNITPQTVMFDEQITEEPPRKINNGLEGSGEQHSIAEALLDASMTIDDSIAKRKRSAMNSHKSKTGLPITTNGLEPNSPTLSPALLSPTDASTPTTRKGSLVRPGSADTTGQMSDDGTASLLGATSINSGDTVRAIRHKSSAMTLMSRKESGKGPPETGTTSTNAFGKVEGPFTQFTSQPLPVALARNRDGAAKDEIRFRAAHTYSGNDPNILKMLDAMYVDNYPNDIAEFGPMIAPSSRRRAISRNSNQAADKPWRPEGTLVATFAEHVGPIHHIAVAPDHVFFLTGGDDGCVKVWDTGRLERNIAHRSRQTHKHASNTKVTALCFVEHTHSFVSCGSDGSINVVKVDCIQSGGVGRYGKLRILREYQLPKNEFAIWAEHFKLDTNSVLIIATNRSRVLAIDLRAMTLLYTLVNPVHHGTPTCFCIDKKRSWLLLGTSHGVLDLWDLRFKVRLKAWGVPGATSIYRIRIHPTRGRGRWVCVAGGSGQGEITVWDVEKTQCREVYRSGSSREASKNYEPWPVDEDRPEGMLGRFAGALEPTANVSNYGIRAMITGTDTHDDNRDVKYGFIITGGSDRKIRFWDLSRVESSMVVSGLETDELKPSYTSSHPTPILTLNNERVPRQTPTAPNAGTKDRGKDGGKSDGGSKGSGKAPRSTVISLQGQKLLRAHLDSILDVALLESPYGMMVSVDRGGVIFVFQ</sequence>
<dbReference type="GO" id="GO:0006623">
    <property type="term" value="P:protein targeting to vacuole"/>
    <property type="evidence" value="ECO:0007669"/>
    <property type="project" value="TreeGrafter"/>
</dbReference>
<dbReference type="InterPro" id="IPR036322">
    <property type="entry name" value="WD40_repeat_dom_sf"/>
</dbReference>
<feature type="compositionally biased region" description="Basic and acidic residues" evidence="3">
    <location>
        <begin position="762"/>
        <end position="771"/>
    </location>
</feature>
<feature type="region of interest" description="Disordered" evidence="3">
    <location>
        <begin position="730"/>
        <end position="786"/>
    </location>
</feature>
<dbReference type="PANTHER" id="PTHR17583:SF0">
    <property type="entry name" value="PHOSPHOINOSITIDE 3-KINASE REGULATORY SUBUNIT 4"/>
    <property type="match status" value="1"/>
</dbReference>
<dbReference type="SMART" id="SM00320">
    <property type="entry name" value="WD40"/>
    <property type="match status" value="6"/>
</dbReference>
<dbReference type="Gene3D" id="2.130.10.10">
    <property type="entry name" value="YVTN repeat-like/Quinoprotein amine dehydrogenase"/>
    <property type="match status" value="2"/>
</dbReference>
<feature type="compositionally biased region" description="Polar residues" evidence="3">
    <location>
        <begin position="197"/>
        <end position="210"/>
    </location>
</feature>
<gene>
    <name evidence="4" type="ORF">EYC84_000415</name>
</gene>
<dbReference type="GO" id="GO:0016236">
    <property type="term" value="P:macroautophagy"/>
    <property type="evidence" value="ECO:0007669"/>
    <property type="project" value="InterPro"/>
</dbReference>
<dbReference type="GO" id="GO:0004674">
    <property type="term" value="F:protein serine/threonine kinase activity"/>
    <property type="evidence" value="ECO:0007669"/>
    <property type="project" value="InterPro"/>
</dbReference>
<dbReference type="InterPro" id="IPR015943">
    <property type="entry name" value="WD40/YVTN_repeat-like_dom_sf"/>
</dbReference>
<feature type="repeat" description="WD" evidence="2">
    <location>
        <begin position="395"/>
        <end position="427"/>
    </location>
</feature>
<feature type="compositionally biased region" description="Basic residues" evidence="3">
    <location>
        <begin position="184"/>
        <end position="193"/>
    </location>
</feature>
<dbReference type="PROSITE" id="PS50082">
    <property type="entry name" value="WD_REPEATS_2"/>
    <property type="match status" value="2"/>
</dbReference>
<evidence type="ECO:0000313" key="5">
    <source>
        <dbReference type="Proteomes" id="UP000322873"/>
    </source>
</evidence>
<evidence type="ECO:0000256" key="2">
    <source>
        <dbReference type="PROSITE-ProRule" id="PRU00221"/>
    </source>
</evidence>
<feature type="compositionally biased region" description="Polar residues" evidence="3">
    <location>
        <begin position="236"/>
        <end position="254"/>
    </location>
</feature>
<accession>A0A5M9JNH9</accession>
<dbReference type="GO" id="GO:0005770">
    <property type="term" value="C:late endosome"/>
    <property type="evidence" value="ECO:0007669"/>
    <property type="project" value="TreeGrafter"/>
</dbReference>
<feature type="region of interest" description="Disordered" evidence="3">
    <location>
        <begin position="184"/>
        <end position="254"/>
    </location>
</feature>
<dbReference type="FunFam" id="2.130.10.10:FF:000652">
    <property type="entry name" value="Related to VPS15-ser/thr protein kinase"/>
    <property type="match status" value="1"/>
</dbReference>
<proteinExistence type="predicted"/>
<name>A0A5M9JNH9_MONFR</name>
<dbReference type="InterPro" id="IPR001680">
    <property type="entry name" value="WD40_rpt"/>
</dbReference>
<dbReference type="GO" id="GO:0034271">
    <property type="term" value="C:phosphatidylinositol 3-kinase complex, class III, type I"/>
    <property type="evidence" value="ECO:0007669"/>
    <property type="project" value="TreeGrafter"/>
</dbReference>
<dbReference type="EMBL" id="VICG01000006">
    <property type="protein sequence ID" value="KAA8571054.1"/>
    <property type="molecule type" value="Genomic_DNA"/>
</dbReference>
<comment type="caution">
    <text evidence="4">The sequence shown here is derived from an EMBL/GenBank/DDBJ whole genome shotgun (WGS) entry which is preliminary data.</text>
</comment>
<evidence type="ECO:0000313" key="4">
    <source>
        <dbReference type="EMBL" id="KAA8571054.1"/>
    </source>
</evidence>
<protein>
    <submittedName>
        <fullName evidence="4">Uncharacterized protein</fullName>
    </submittedName>
</protein>
<keyword evidence="1" id="KW-0547">Nucleotide-binding</keyword>
<evidence type="ECO:0000256" key="1">
    <source>
        <dbReference type="ARBA" id="ARBA00022741"/>
    </source>
</evidence>
<keyword evidence="2" id="KW-0853">WD repeat</keyword>
<dbReference type="GO" id="GO:0034272">
    <property type="term" value="C:phosphatidylinositol 3-kinase complex, class III, type II"/>
    <property type="evidence" value="ECO:0007669"/>
    <property type="project" value="TreeGrafter"/>
</dbReference>
<dbReference type="AlphaFoldDB" id="A0A5M9JNH9"/>
<dbReference type="SUPFAM" id="SSF50978">
    <property type="entry name" value="WD40 repeat-like"/>
    <property type="match status" value="1"/>
</dbReference>
<keyword evidence="5" id="KW-1185">Reference proteome</keyword>
<feature type="region of interest" description="Disordered" evidence="3">
    <location>
        <begin position="274"/>
        <end position="296"/>
    </location>
</feature>
<dbReference type="Pfam" id="PF00400">
    <property type="entry name" value="WD40"/>
    <property type="match status" value="2"/>
</dbReference>
<feature type="compositionally biased region" description="Polar residues" evidence="3">
    <location>
        <begin position="733"/>
        <end position="759"/>
    </location>
</feature>
<dbReference type="InterPro" id="IPR045162">
    <property type="entry name" value="Vps15-like"/>
</dbReference>
<dbReference type="GO" id="GO:0071561">
    <property type="term" value="C:nucleus-vacuole junction"/>
    <property type="evidence" value="ECO:0007669"/>
    <property type="project" value="TreeGrafter"/>
</dbReference>
<feature type="repeat" description="WD" evidence="2">
    <location>
        <begin position="698"/>
        <end position="721"/>
    </location>
</feature>
<dbReference type="PANTHER" id="PTHR17583">
    <property type="entry name" value="PHOSPHOINOSITIDE 3-KINASE REGULATORY SUBUNIT 4"/>
    <property type="match status" value="1"/>
</dbReference>